<dbReference type="Gene3D" id="1.10.730.10">
    <property type="entry name" value="Isoleucyl-tRNA Synthetase, Domain 1"/>
    <property type="match status" value="1"/>
</dbReference>
<evidence type="ECO:0000256" key="2">
    <source>
        <dbReference type="ARBA" id="ARBA00004496"/>
    </source>
</evidence>
<comment type="catalytic activity">
    <reaction evidence="14 15">
        <text>tRNA(Ile) + L-isoleucine + ATP = L-isoleucyl-tRNA(Ile) + AMP + diphosphate</text>
        <dbReference type="Rhea" id="RHEA:11060"/>
        <dbReference type="Rhea" id="RHEA-COMP:9666"/>
        <dbReference type="Rhea" id="RHEA-COMP:9695"/>
        <dbReference type="ChEBI" id="CHEBI:30616"/>
        <dbReference type="ChEBI" id="CHEBI:33019"/>
        <dbReference type="ChEBI" id="CHEBI:58045"/>
        <dbReference type="ChEBI" id="CHEBI:78442"/>
        <dbReference type="ChEBI" id="CHEBI:78528"/>
        <dbReference type="ChEBI" id="CHEBI:456215"/>
        <dbReference type="EC" id="6.1.1.5"/>
    </reaction>
</comment>
<dbReference type="OrthoDB" id="9810365at2"/>
<dbReference type="InterPro" id="IPR002301">
    <property type="entry name" value="Ile-tRNA-ligase"/>
</dbReference>
<dbReference type="InterPro" id="IPR033709">
    <property type="entry name" value="Anticodon_Ile_ABEc"/>
</dbReference>
<keyword evidence="9 15" id="KW-0862">Zinc</keyword>
<gene>
    <name evidence="15" type="primary">ileS</name>
    <name evidence="19" type="ORF">EAS64_22445</name>
</gene>
<keyword evidence="7 15" id="KW-0479">Metal-binding</keyword>
<dbReference type="Pfam" id="PF08264">
    <property type="entry name" value="Anticodon_1"/>
    <property type="match status" value="1"/>
</dbReference>
<feature type="short sequence motif" description="'KMSKS' region" evidence="15">
    <location>
        <begin position="600"/>
        <end position="604"/>
    </location>
</feature>
<evidence type="ECO:0000256" key="16">
    <source>
        <dbReference type="SAM" id="MobiDB-lite"/>
    </source>
</evidence>
<organism evidence="19 20">
    <name type="scientific">Trebonia kvetii</name>
    <dbReference type="NCBI Taxonomy" id="2480626"/>
    <lineage>
        <taxon>Bacteria</taxon>
        <taxon>Bacillati</taxon>
        <taxon>Actinomycetota</taxon>
        <taxon>Actinomycetes</taxon>
        <taxon>Streptosporangiales</taxon>
        <taxon>Treboniaceae</taxon>
        <taxon>Trebonia</taxon>
    </lineage>
</organism>
<keyword evidence="12 15" id="KW-0030">Aminoacyl-tRNA synthetase</keyword>
<dbReference type="InterPro" id="IPR014729">
    <property type="entry name" value="Rossmann-like_a/b/a_fold"/>
</dbReference>
<comment type="cofactor">
    <cofactor evidence="1 15">
        <name>Zn(2+)</name>
        <dbReference type="ChEBI" id="CHEBI:29105"/>
    </cofactor>
</comment>
<evidence type="ECO:0000256" key="15">
    <source>
        <dbReference type="HAMAP-Rule" id="MF_02003"/>
    </source>
</evidence>
<dbReference type="PANTHER" id="PTHR42780">
    <property type="entry name" value="SOLEUCYL-TRNA SYNTHETASE"/>
    <property type="match status" value="1"/>
</dbReference>
<keyword evidence="11 15" id="KW-0648">Protein biosynthesis</keyword>
<dbReference type="Gene3D" id="3.40.50.620">
    <property type="entry name" value="HUPs"/>
    <property type="match status" value="2"/>
</dbReference>
<accession>A0A6P2BZQ5</accession>
<evidence type="ECO:0000259" key="18">
    <source>
        <dbReference type="Pfam" id="PF08264"/>
    </source>
</evidence>
<evidence type="ECO:0000256" key="8">
    <source>
        <dbReference type="ARBA" id="ARBA00022741"/>
    </source>
</evidence>
<comment type="domain">
    <text evidence="15">IleRS has two distinct active sites: one for aminoacylation and one for editing. The misactivated valine is translocated from the active site to the editing site, which sterically excludes the correctly activated isoleucine. The single editing site contains two valyl binding pockets, one specific for each substrate (Val-AMP or Val-tRNA(Ile)).</text>
</comment>
<dbReference type="GO" id="GO:0004822">
    <property type="term" value="F:isoleucine-tRNA ligase activity"/>
    <property type="evidence" value="ECO:0007669"/>
    <property type="project" value="UniProtKB-UniRule"/>
</dbReference>
<evidence type="ECO:0000256" key="6">
    <source>
        <dbReference type="ARBA" id="ARBA00022598"/>
    </source>
</evidence>
<evidence type="ECO:0000256" key="10">
    <source>
        <dbReference type="ARBA" id="ARBA00022840"/>
    </source>
</evidence>
<dbReference type="SUPFAM" id="SSF52374">
    <property type="entry name" value="Nucleotidylyl transferase"/>
    <property type="match status" value="1"/>
</dbReference>
<comment type="caution">
    <text evidence="19">The sequence shown here is derived from an EMBL/GenBank/DDBJ whole genome shotgun (WGS) entry which is preliminary data.</text>
</comment>
<feature type="compositionally biased region" description="Gly residues" evidence="16">
    <location>
        <begin position="1056"/>
        <end position="1071"/>
    </location>
</feature>
<dbReference type="FunFam" id="3.40.50.620:FF:000063">
    <property type="entry name" value="Isoleucine--tRNA ligase"/>
    <property type="match status" value="1"/>
</dbReference>
<feature type="region of interest" description="Disordered" evidence="16">
    <location>
        <begin position="1048"/>
        <end position="1071"/>
    </location>
</feature>
<dbReference type="InterPro" id="IPR009008">
    <property type="entry name" value="Val/Leu/Ile-tRNA-synth_edit"/>
</dbReference>
<dbReference type="GO" id="GO:0006428">
    <property type="term" value="P:isoleucyl-tRNA aminoacylation"/>
    <property type="evidence" value="ECO:0007669"/>
    <property type="project" value="UniProtKB-UniRule"/>
</dbReference>
<dbReference type="Pfam" id="PF00133">
    <property type="entry name" value="tRNA-synt_1"/>
    <property type="match status" value="1"/>
</dbReference>
<dbReference type="InterPro" id="IPR002300">
    <property type="entry name" value="aa-tRNA-synth_Ia"/>
</dbReference>
<evidence type="ECO:0000259" key="17">
    <source>
        <dbReference type="Pfam" id="PF00133"/>
    </source>
</evidence>
<evidence type="ECO:0000313" key="19">
    <source>
        <dbReference type="EMBL" id="TVZ03671.1"/>
    </source>
</evidence>
<dbReference type="GO" id="GO:0000049">
    <property type="term" value="F:tRNA binding"/>
    <property type="evidence" value="ECO:0007669"/>
    <property type="project" value="InterPro"/>
</dbReference>
<feature type="binding site" evidence="15">
    <location>
        <position position="603"/>
    </location>
    <ligand>
        <name>ATP</name>
        <dbReference type="ChEBI" id="CHEBI:30616"/>
    </ligand>
</feature>
<dbReference type="PRINTS" id="PR00984">
    <property type="entry name" value="TRNASYNTHILE"/>
</dbReference>
<evidence type="ECO:0000256" key="1">
    <source>
        <dbReference type="ARBA" id="ARBA00001947"/>
    </source>
</evidence>
<feature type="domain" description="Methionyl/Valyl/Leucyl/Isoleucyl-tRNA synthetase anticodon-binding" evidence="18">
    <location>
        <begin position="701"/>
        <end position="848"/>
    </location>
</feature>
<dbReference type="Proteomes" id="UP000460272">
    <property type="component" value="Unassembled WGS sequence"/>
</dbReference>
<dbReference type="InterPro" id="IPR013155">
    <property type="entry name" value="M/V/L/I-tRNA-synth_anticd-bd"/>
</dbReference>
<dbReference type="FunFam" id="3.40.50.620:FF:000075">
    <property type="entry name" value="Isoleucine--tRNA ligase"/>
    <property type="match status" value="1"/>
</dbReference>
<keyword evidence="6 15" id="KW-0436">Ligase</keyword>
<evidence type="ECO:0000256" key="3">
    <source>
        <dbReference type="ARBA" id="ARBA00007078"/>
    </source>
</evidence>
<reference evidence="19 20" key="1">
    <citation type="submission" date="2018-11" db="EMBL/GenBank/DDBJ databases">
        <title>Trebonia kvetii gen.nov., sp.nov., a novel acidophilic actinobacterium, and proposal of the new actinobacterial family Treboniaceae fam. nov.</title>
        <authorList>
            <person name="Rapoport D."/>
            <person name="Sagova-Mareckova M."/>
            <person name="Sedlacek I."/>
            <person name="Provaznik J."/>
            <person name="Kralova S."/>
            <person name="Pavlinic D."/>
            <person name="Benes V."/>
            <person name="Kopecky J."/>
        </authorList>
    </citation>
    <scope>NUCLEOTIDE SEQUENCE [LARGE SCALE GENOMIC DNA]</scope>
    <source>
        <strain evidence="19 20">15Tr583</strain>
    </source>
</reference>
<name>A0A6P2BZQ5_9ACTN</name>
<dbReference type="InterPro" id="IPR023586">
    <property type="entry name" value="Ile-tRNA-ligase_type2"/>
</dbReference>
<dbReference type="GO" id="GO:0005737">
    <property type="term" value="C:cytoplasm"/>
    <property type="evidence" value="ECO:0007669"/>
    <property type="project" value="UniProtKB-SubCell"/>
</dbReference>
<dbReference type="PANTHER" id="PTHR42780:SF1">
    <property type="entry name" value="ISOLEUCINE--TRNA LIGASE, CYTOPLASMIC"/>
    <property type="match status" value="1"/>
</dbReference>
<dbReference type="GO" id="GO:0005524">
    <property type="term" value="F:ATP binding"/>
    <property type="evidence" value="ECO:0007669"/>
    <property type="project" value="UniProtKB-UniRule"/>
</dbReference>
<dbReference type="CDD" id="cd00818">
    <property type="entry name" value="IleRS_core"/>
    <property type="match status" value="1"/>
</dbReference>
<sequence length="1094" mass="118034">MPALPAQPDLPAIEHEMLARWNKDRTFDDSLRQTEGAPRWTFYEGPPTANGMPGVHHIEARVFKDLFPRFKTMQGFHVVRKAGWDCHGLPVEVAVEKELGLSGKKDIEAYGVAEFNERCRESVLRHVDAFSALTTRMGYWIDLSTAYRTMDASYVESVWWALKSIYDKGLLVRDFRISPYCPRCGTPLSDHEMGQPDVYREVADPSVTVRFRITDVPDGANSHLVGADLLVWTTTPWTLVSNTAIAVHPDVEYVVARKSGDGDKVVVAEALWPRVLGDGWHVLTTLRGAELLGAKYTPPFRIVDIPGAHRVVSGTFVTTEDGTGLVHMAPAFGADDLAAIRANAMPVVNPVRPDGRFTEGLPLVGGLFFKDADEPLTADLAERGLLFAAERHVHSYPHCWRCGTTLLYYALPSWYIRTTAVKDQLLAENEKTNWQPPAIKDGRYGEWLRNNVDWSLSRTRYWGTPLPLWECPSEHVTCVGSLAELGGLAGRDLSGLDPHRPYVDDVTFPCPACGLAAVRVPEVTDVWFDSGSMPFAQWGAPHRNAESFSSAYPAQFICEAIDQTRGWFYSLMAVGTLVFGRSAYENVVCLGLVMDEQGRKMSKHLGNVIEPMGLMDSHGADAVRWFFAASGSPWGQRRIGPGVLDEIVRKVLLTYWNTASFLVLYANAAGTAESGAAESGGPWTPEAAGRAPTPADRPLLDRWLLSEVHACVRDVTALLETFDTAAAGRRLAALIDDLSNWYVRRSRRRFWDGPASADGASAFATLHAALTAVTKLLAPVTPFLSDYLWGVLRPDDEPGSVHLASWPTFDAALIDPSLSSQMALVRRLAELGRSARSAASVRTRQPLSRALVGAAGFGSLAPALRDLIADELNVRAISSIDEEGRELVSHTVKPEFRSLGRRFGSSTPAVAAAIRAADPASLAHAIASDGGTATVEVPSLGSVTLSAEDLVVTQTPLEGWGVATAGGETVALDLAVTGELRAEGYAREVVRLIQDARKSAGLKVSDRIMVRWSTSASTSASPEGEVEAALEAHGALIAGEVLAVSFGRGSDPDGDAGPGDGGGSRGGAGSGGGWHAFADDGLGLRFWLAVAAGG</sequence>
<keyword evidence="20" id="KW-1185">Reference proteome</keyword>
<dbReference type="EC" id="6.1.1.5" evidence="15"/>
<dbReference type="NCBIfam" id="TIGR00392">
    <property type="entry name" value="ileS"/>
    <property type="match status" value="1"/>
</dbReference>
<protein>
    <recommendedName>
        <fullName evidence="15">Isoleucine--tRNA ligase</fullName>
        <ecNumber evidence="15">6.1.1.5</ecNumber>
    </recommendedName>
    <alternativeName>
        <fullName evidence="15">Isoleucyl-tRNA synthetase</fullName>
        <shortName evidence="15">IleRS</shortName>
    </alternativeName>
</protein>
<dbReference type="GO" id="GO:0008270">
    <property type="term" value="F:zinc ion binding"/>
    <property type="evidence" value="ECO:0007669"/>
    <property type="project" value="UniProtKB-UniRule"/>
</dbReference>
<keyword evidence="10 15" id="KW-0067">ATP-binding</keyword>
<dbReference type="CDD" id="cd07961">
    <property type="entry name" value="Anticodon_Ia_Ile_ABEc"/>
    <property type="match status" value="1"/>
</dbReference>
<evidence type="ECO:0000256" key="14">
    <source>
        <dbReference type="ARBA" id="ARBA00048359"/>
    </source>
</evidence>
<evidence type="ECO:0000256" key="4">
    <source>
        <dbReference type="ARBA" id="ARBA00011245"/>
    </source>
</evidence>
<dbReference type="SUPFAM" id="SSF50677">
    <property type="entry name" value="ValRS/IleRS/LeuRS editing domain"/>
    <property type="match status" value="1"/>
</dbReference>
<feature type="domain" description="Aminoacyl-tRNA synthetase class Ia" evidence="17">
    <location>
        <begin position="17"/>
        <end position="630"/>
    </location>
</feature>
<dbReference type="RefSeq" id="WP_145856664.1">
    <property type="nucleotide sequence ID" value="NZ_RPFW01000004.1"/>
</dbReference>
<dbReference type="Pfam" id="PF19302">
    <property type="entry name" value="DUF5915"/>
    <property type="match status" value="1"/>
</dbReference>
<proteinExistence type="inferred from homology"/>
<keyword evidence="5 15" id="KW-0963">Cytoplasm</keyword>
<evidence type="ECO:0000256" key="11">
    <source>
        <dbReference type="ARBA" id="ARBA00022917"/>
    </source>
</evidence>
<dbReference type="AlphaFoldDB" id="A0A6P2BZQ5"/>
<dbReference type="InterPro" id="IPR009080">
    <property type="entry name" value="tRNAsynth_Ia_anticodon-bd"/>
</dbReference>
<evidence type="ECO:0000313" key="20">
    <source>
        <dbReference type="Proteomes" id="UP000460272"/>
    </source>
</evidence>
<dbReference type="GO" id="GO:0002161">
    <property type="term" value="F:aminoacyl-tRNA deacylase activity"/>
    <property type="evidence" value="ECO:0007669"/>
    <property type="project" value="InterPro"/>
</dbReference>
<dbReference type="SUPFAM" id="SSF47323">
    <property type="entry name" value="Anticodon-binding domain of a subclass of class I aminoacyl-tRNA synthetases"/>
    <property type="match status" value="1"/>
</dbReference>
<evidence type="ECO:0000256" key="7">
    <source>
        <dbReference type="ARBA" id="ARBA00022723"/>
    </source>
</evidence>
<evidence type="ECO:0000256" key="5">
    <source>
        <dbReference type="ARBA" id="ARBA00022490"/>
    </source>
</evidence>
<feature type="short sequence motif" description="'HIGH' region" evidence="15">
    <location>
        <begin position="47"/>
        <end position="57"/>
    </location>
</feature>
<dbReference type="EMBL" id="RPFW01000004">
    <property type="protein sequence ID" value="TVZ03671.1"/>
    <property type="molecule type" value="Genomic_DNA"/>
</dbReference>
<evidence type="ECO:0000256" key="13">
    <source>
        <dbReference type="ARBA" id="ARBA00025217"/>
    </source>
</evidence>
<dbReference type="HAMAP" id="MF_02003">
    <property type="entry name" value="Ile_tRNA_synth_type2"/>
    <property type="match status" value="1"/>
</dbReference>
<dbReference type="Gene3D" id="3.90.740.10">
    <property type="entry name" value="Valyl/Leucyl/Isoleucyl-tRNA synthetase, editing domain"/>
    <property type="match status" value="1"/>
</dbReference>
<evidence type="ECO:0000256" key="9">
    <source>
        <dbReference type="ARBA" id="ARBA00022833"/>
    </source>
</evidence>
<evidence type="ECO:0000256" key="12">
    <source>
        <dbReference type="ARBA" id="ARBA00023146"/>
    </source>
</evidence>
<comment type="similarity">
    <text evidence="3 15">Belongs to the class-I aminoacyl-tRNA synthetase family. IleS type 2 subfamily.</text>
</comment>
<keyword evidence="8 15" id="KW-0547">Nucleotide-binding</keyword>
<comment type="function">
    <text evidence="13 15">Catalyzes the attachment of isoleucine to tRNA(Ile). As IleRS can inadvertently accommodate and process structurally similar amino acids such as valine, to avoid such errors it has two additional distinct tRNA(Ile)-dependent editing activities. One activity is designated as 'pretransfer' editing and involves the hydrolysis of activated Val-AMP. The other activity is designated 'posttransfer' editing and involves deacylation of mischarged Val-tRNA(Ile).</text>
</comment>
<comment type="subunit">
    <text evidence="4 15">Monomer.</text>
</comment>
<comment type="subcellular location">
    <subcellularLocation>
        <location evidence="2 15">Cytoplasm</location>
    </subcellularLocation>
</comment>